<dbReference type="SUPFAM" id="SSF53335">
    <property type="entry name" value="S-adenosyl-L-methionine-dependent methyltransferases"/>
    <property type="match status" value="1"/>
</dbReference>
<keyword evidence="4" id="KW-0808">Transferase</keyword>
<dbReference type="PRINTS" id="PR00505">
    <property type="entry name" value="D12N6MTFRASE"/>
</dbReference>
<comment type="similarity">
    <text evidence="1">Belongs to the N(4)/N(6)-methyltransferase family.</text>
</comment>
<protein>
    <recommendedName>
        <fullName evidence="2">site-specific DNA-methyltransferase (adenine-specific)</fullName>
        <ecNumber evidence="2">2.1.1.72</ecNumber>
    </recommendedName>
</protein>
<name>A0ABV5AYP1_9BACL</name>
<keyword evidence="3 7" id="KW-0489">Methyltransferase</keyword>
<dbReference type="InterPro" id="IPR023095">
    <property type="entry name" value="Ade_MeTrfase_dom_2"/>
</dbReference>
<gene>
    <name evidence="7" type="ORF">ACE41H_21415</name>
</gene>
<reference evidence="7 8" key="1">
    <citation type="submission" date="2024-09" db="EMBL/GenBank/DDBJ databases">
        <title>Paenibacillus zeirhizospherea sp. nov., isolated from surface of the maize (Zea mays) roots in a horticulture field, Hungary.</title>
        <authorList>
            <person name="Marton D."/>
            <person name="Farkas M."/>
            <person name="Bedics A."/>
            <person name="Toth E."/>
            <person name="Tancsics A."/>
            <person name="Boka K."/>
            <person name="Maroti G."/>
            <person name="Kriszt B."/>
            <person name="Cserhati M."/>
        </authorList>
    </citation>
    <scope>NUCLEOTIDE SEQUENCE [LARGE SCALE GENOMIC DNA]</scope>
    <source>
        <strain evidence="7 8">KCTC 33519</strain>
    </source>
</reference>
<evidence type="ECO:0000256" key="4">
    <source>
        <dbReference type="ARBA" id="ARBA00022679"/>
    </source>
</evidence>
<dbReference type="RefSeq" id="WP_375357596.1">
    <property type="nucleotide sequence ID" value="NZ_JBHHMI010000029.1"/>
</dbReference>
<dbReference type="PANTHER" id="PTHR30481">
    <property type="entry name" value="DNA ADENINE METHYLASE"/>
    <property type="match status" value="1"/>
</dbReference>
<evidence type="ECO:0000313" key="8">
    <source>
        <dbReference type="Proteomes" id="UP001580346"/>
    </source>
</evidence>
<evidence type="ECO:0000256" key="3">
    <source>
        <dbReference type="ARBA" id="ARBA00022603"/>
    </source>
</evidence>
<keyword evidence="5" id="KW-0949">S-adenosyl-L-methionine</keyword>
<dbReference type="GO" id="GO:0008168">
    <property type="term" value="F:methyltransferase activity"/>
    <property type="evidence" value="ECO:0007669"/>
    <property type="project" value="UniProtKB-KW"/>
</dbReference>
<sequence length="335" mass="38374">MSDSMDAAVVGKTICRFCCEEFVEGSDDVDPGRLGFWCSCCEGFTYFDAENDNRKYTLLLEEKSGSNESSIGLPKVKLNKRLSPLRYPGGKSKIADLIHSYINPEKTNMLSSPFFGGGSVELALLHAGVFKKLAINDYDFGIYSLFEIIKTFPDALTLEIKSRKPTHDDFLKARDIVKKKYAACDMFEAAWSILLVNRLAFSGIYKANPLGGIKGTHSKLLARWNPEDLCKRVRTIHAMSDRYTVHNQDALEFIEEQYWDDKSTLFIDPPYVEQGKNLYLHYYEEGDHIDLQWLLDSLYKEFPCADLIVTYDDVPFIEEIYIHPDIKRIKRKFSA</sequence>
<keyword evidence="8" id="KW-1185">Reference proteome</keyword>
<accession>A0ABV5AYP1</accession>
<evidence type="ECO:0000256" key="1">
    <source>
        <dbReference type="ARBA" id="ARBA00006594"/>
    </source>
</evidence>
<comment type="caution">
    <text evidence="7">The sequence shown here is derived from an EMBL/GenBank/DDBJ whole genome shotgun (WGS) entry which is preliminary data.</text>
</comment>
<evidence type="ECO:0000256" key="5">
    <source>
        <dbReference type="ARBA" id="ARBA00022691"/>
    </source>
</evidence>
<evidence type="ECO:0000256" key="6">
    <source>
        <dbReference type="ARBA" id="ARBA00047942"/>
    </source>
</evidence>
<organism evidence="7 8">
    <name type="scientific">Paenibacillus enshidis</name>
    <dbReference type="NCBI Taxonomy" id="1458439"/>
    <lineage>
        <taxon>Bacteria</taxon>
        <taxon>Bacillati</taxon>
        <taxon>Bacillota</taxon>
        <taxon>Bacilli</taxon>
        <taxon>Bacillales</taxon>
        <taxon>Paenibacillaceae</taxon>
        <taxon>Paenibacillus</taxon>
    </lineage>
</organism>
<dbReference type="Pfam" id="PF02086">
    <property type="entry name" value="MethyltransfD12"/>
    <property type="match status" value="1"/>
</dbReference>
<evidence type="ECO:0000313" key="7">
    <source>
        <dbReference type="EMBL" id="MFB5269324.1"/>
    </source>
</evidence>
<comment type="catalytic activity">
    <reaction evidence="6">
        <text>a 2'-deoxyadenosine in DNA + S-adenosyl-L-methionine = an N(6)-methyl-2'-deoxyadenosine in DNA + S-adenosyl-L-homocysteine + H(+)</text>
        <dbReference type="Rhea" id="RHEA:15197"/>
        <dbReference type="Rhea" id="RHEA-COMP:12418"/>
        <dbReference type="Rhea" id="RHEA-COMP:12419"/>
        <dbReference type="ChEBI" id="CHEBI:15378"/>
        <dbReference type="ChEBI" id="CHEBI:57856"/>
        <dbReference type="ChEBI" id="CHEBI:59789"/>
        <dbReference type="ChEBI" id="CHEBI:90615"/>
        <dbReference type="ChEBI" id="CHEBI:90616"/>
        <dbReference type="EC" id="2.1.1.72"/>
    </reaction>
</comment>
<dbReference type="Gene3D" id="1.10.1020.10">
    <property type="entry name" value="Adenine-specific Methyltransferase, Domain 2"/>
    <property type="match status" value="1"/>
</dbReference>
<dbReference type="GO" id="GO:0032259">
    <property type="term" value="P:methylation"/>
    <property type="evidence" value="ECO:0007669"/>
    <property type="project" value="UniProtKB-KW"/>
</dbReference>
<dbReference type="PANTHER" id="PTHR30481:SF2">
    <property type="entry name" value="SITE-SPECIFIC DNA-METHYLTRANSFERASE (ADENINE-SPECIFIC)"/>
    <property type="match status" value="1"/>
</dbReference>
<dbReference type="Gene3D" id="3.40.50.150">
    <property type="entry name" value="Vaccinia Virus protein VP39"/>
    <property type="match status" value="1"/>
</dbReference>
<proteinExistence type="inferred from homology"/>
<evidence type="ECO:0000256" key="2">
    <source>
        <dbReference type="ARBA" id="ARBA00011900"/>
    </source>
</evidence>
<dbReference type="InterPro" id="IPR029063">
    <property type="entry name" value="SAM-dependent_MTases_sf"/>
</dbReference>
<dbReference type="EC" id="2.1.1.72" evidence="2"/>
<dbReference type="InterPro" id="IPR012327">
    <property type="entry name" value="MeTrfase_D12"/>
</dbReference>
<dbReference type="EMBL" id="JBHHMI010000029">
    <property type="protein sequence ID" value="MFB5269324.1"/>
    <property type="molecule type" value="Genomic_DNA"/>
</dbReference>
<dbReference type="Proteomes" id="UP001580346">
    <property type="component" value="Unassembled WGS sequence"/>
</dbReference>